<dbReference type="Gene3D" id="2.40.30.60">
    <property type="entry name" value="RimM"/>
    <property type="match status" value="1"/>
</dbReference>
<evidence type="ECO:0000313" key="8">
    <source>
        <dbReference type="EMBL" id="TXD34604.1"/>
    </source>
</evidence>
<proteinExistence type="inferred from homology"/>
<comment type="domain">
    <text evidence="5">The PRC barrel domain binds ribosomal protein uS19.</text>
</comment>
<dbReference type="Pfam" id="PF01782">
    <property type="entry name" value="RimM"/>
    <property type="match status" value="1"/>
</dbReference>
<dbReference type="GO" id="GO:0006364">
    <property type="term" value="P:rRNA processing"/>
    <property type="evidence" value="ECO:0007669"/>
    <property type="project" value="UniProtKB-UniRule"/>
</dbReference>
<keyword evidence="1 5" id="KW-0963">Cytoplasm</keyword>
<dbReference type="SUPFAM" id="SSF50447">
    <property type="entry name" value="Translation proteins"/>
    <property type="match status" value="1"/>
</dbReference>
<evidence type="ECO:0000256" key="4">
    <source>
        <dbReference type="ARBA" id="ARBA00023186"/>
    </source>
</evidence>
<dbReference type="Gene3D" id="2.30.30.240">
    <property type="entry name" value="PRC-barrel domain"/>
    <property type="match status" value="1"/>
</dbReference>
<dbReference type="InterPro" id="IPR056792">
    <property type="entry name" value="PRC_RimM"/>
</dbReference>
<dbReference type="GO" id="GO:0042274">
    <property type="term" value="P:ribosomal small subunit biogenesis"/>
    <property type="evidence" value="ECO:0007669"/>
    <property type="project" value="UniProtKB-UniRule"/>
</dbReference>
<evidence type="ECO:0000256" key="5">
    <source>
        <dbReference type="HAMAP-Rule" id="MF_00014"/>
    </source>
</evidence>
<dbReference type="InterPro" id="IPR011961">
    <property type="entry name" value="RimM"/>
</dbReference>
<dbReference type="HAMAP" id="MF_00014">
    <property type="entry name" value="Ribosome_mat_RimM"/>
    <property type="match status" value="1"/>
</dbReference>
<comment type="subunit">
    <text evidence="5">Binds ribosomal protein uS19.</text>
</comment>
<name>A0A5C6X687_9DELT</name>
<comment type="caution">
    <text evidence="8">The sequence shown here is derived from an EMBL/GenBank/DDBJ whole genome shotgun (WGS) entry which is preliminary data.</text>
</comment>
<dbReference type="NCBIfam" id="TIGR02273">
    <property type="entry name" value="16S_RimM"/>
    <property type="match status" value="1"/>
</dbReference>
<dbReference type="InterPro" id="IPR011033">
    <property type="entry name" value="PRC_barrel-like_sf"/>
</dbReference>
<dbReference type="GO" id="GO:0005840">
    <property type="term" value="C:ribosome"/>
    <property type="evidence" value="ECO:0007669"/>
    <property type="project" value="InterPro"/>
</dbReference>
<dbReference type="SUPFAM" id="SSF50346">
    <property type="entry name" value="PRC-barrel domain"/>
    <property type="match status" value="1"/>
</dbReference>
<comment type="subcellular location">
    <subcellularLocation>
        <location evidence="5">Cytoplasm</location>
    </subcellularLocation>
</comment>
<evidence type="ECO:0000313" key="9">
    <source>
        <dbReference type="Proteomes" id="UP000321046"/>
    </source>
</evidence>
<accession>A0A5C6X687</accession>
<dbReference type="InterPro" id="IPR002676">
    <property type="entry name" value="RimM_N"/>
</dbReference>
<dbReference type="InterPro" id="IPR009000">
    <property type="entry name" value="Transl_B-barrel_sf"/>
</dbReference>
<comment type="function">
    <text evidence="5">An accessory protein needed during the final step in the assembly of 30S ribosomal subunit, possibly for assembly of the head region. Essential for efficient processing of 16S rRNA. May be needed both before and after RbfA during the maturation of 16S rRNA. It has affinity for free ribosomal 30S subunits but not for 70S ribosomes.</text>
</comment>
<keyword evidence="4 5" id="KW-0143">Chaperone</keyword>
<dbReference type="Pfam" id="PF24986">
    <property type="entry name" value="PRC_RimM"/>
    <property type="match status" value="1"/>
</dbReference>
<organism evidence="8 9">
    <name type="scientific">Lujinxingia vulgaris</name>
    <dbReference type="NCBI Taxonomy" id="2600176"/>
    <lineage>
        <taxon>Bacteria</taxon>
        <taxon>Deltaproteobacteria</taxon>
        <taxon>Bradymonadales</taxon>
        <taxon>Lujinxingiaceae</taxon>
        <taxon>Lujinxingia</taxon>
    </lineage>
</organism>
<dbReference type="GO" id="GO:0005737">
    <property type="term" value="C:cytoplasm"/>
    <property type="evidence" value="ECO:0007669"/>
    <property type="project" value="UniProtKB-SubCell"/>
</dbReference>
<evidence type="ECO:0000256" key="3">
    <source>
        <dbReference type="ARBA" id="ARBA00022552"/>
    </source>
</evidence>
<dbReference type="RefSeq" id="WP_146975016.1">
    <property type="nucleotide sequence ID" value="NZ_VOSL01000054.1"/>
</dbReference>
<evidence type="ECO:0000259" key="7">
    <source>
        <dbReference type="Pfam" id="PF24986"/>
    </source>
</evidence>
<evidence type="ECO:0000259" key="6">
    <source>
        <dbReference type="Pfam" id="PF01782"/>
    </source>
</evidence>
<dbReference type="Proteomes" id="UP000321046">
    <property type="component" value="Unassembled WGS sequence"/>
</dbReference>
<dbReference type="PANTHER" id="PTHR33692">
    <property type="entry name" value="RIBOSOME MATURATION FACTOR RIMM"/>
    <property type="match status" value="1"/>
</dbReference>
<dbReference type="GO" id="GO:0043022">
    <property type="term" value="F:ribosome binding"/>
    <property type="evidence" value="ECO:0007669"/>
    <property type="project" value="InterPro"/>
</dbReference>
<dbReference type="AlphaFoldDB" id="A0A5C6X687"/>
<dbReference type="EMBL" id="VOSL01000054">
    <property type="protein sequence ID" value="TXD34604.1"/>
    <property type="molecule type" value="Genomic_DNA"/>
</dbReference>
<feature type="domain" description="RimM N-terminal" evidence="6">
    <location>
        <begin position="11"/>
        <end position="89"/>
    </location>
</feature>
<reference evidence="8 9" key="1">
    <citation type="submission" date="2019-08" db="EMBL/GenBank/DDBJ databases">
        <title>Bradymonadales sp. TMQ2.</title>
        <authorList>
            <person name="Liang Q."/>
        </authorList>
    </citation>
    <scope>NUCLEOTIDE SEQUENCE [LARGE SCALE GENOMIC DNA]</scope>
    <source>
        <strain evidence="8 9">TMQ2</strain>
    </source>
</reference>
<evidence type="ECO:0000256" key="1">
    <source>
        <dbReference type="ARBA" id="ARBA00022490"/>
    </source>
</evidence>
<keyword evidence="3 5" id="KW-0698">rRNA processing</keyword>
<feature type="domain" description="Ribosome maturation factor RimM PRC barrel" evidence="7">
    <location>
        <begin position="123"/>
        <end position="176"/>
    </location>
</feature>
<comment type="similarity">
    <text evidence="5">Belongs to the RimM family.</text>
</comment>
<evidence type="ECO:0000256" key="2">
    <source>
        <dbReference type="ARBA" id="ARBA00022517"/>
    </source>
</evidence>
<protein>
    <recommendedName>
        <fullName evidence="5">Ribosome maturation factor RimM</fullName>
    </recommendedName>
</protein>
<keyword evidence="2 5" id="KW-0690">Ribosome biogenesis</keyword>
<sequence length="184" mass="20490">MSTTPNEKVELAKVGRPHGVYGDVRLHLFNADSEVLDEGVQVTIKTDREELELTIERFRQGPKFAMVKFKGIQGREGAERIKHGIVSVDFDLLPELDDDEFYLMEVIGFPVVVATEEDGDAAEDAEPIGTIDRFFETGANDVLVVKRTDGSELFVPYVEHAVSYVDLEAPAVVLQPLEIWTPAD</sequence>
<dbReference type="PANTHER" id="PTHR33692:SF1">
    <property type="entry name" value="RIBOSOME MATURATION FACTOR RIMM"/>
    <property type="match status" value="1"/>
</dbReference>
<dbReference type="OrthoDB" id="9783509at2"/>
<gene>
    <name evidence="5 8" type="primary">rimM</name>
    <name evidence="8" type="ORF">FRC96_13380</name>
</gene>
<dbReference type="InterPro" id="IPR036976">
    <property type="entry name" value="RimM_N_sf"/>
</dbReference>